<protein>
    <submittedName>
        <fullName evidence="6">CvpA family protein</fullName>
    </submittedName>
</protein>
<comment type="caution">
    <text evidence="6">The sequence shown here is derived from an EMBL/GenBank/DDBJ whole genome shotgun (WGS) entry which is preliminary data.</text>
</comment>
<evidence type="ECO:0000256" key="2">
    <source>
        <dbReference type="ARBA" id="ARBA00022692"/>
    </source>
</evidence>
<dbReference type="PANTHER" id="PTHR37306:SF1">
    <property type="entry name" value="COLICIN V PRODUCTION PROTEIN"/>
    <property type="match status" value="1"/>
</dbReference>
<dbReference type="GO" id="GO:0009403">
    <property type="term" value="P:toxin biosynthetic process"/>
    <property type="evidence" value="ECO:0007669"/>
    <property type="project" value="InterPro"/>
</dbReference>
<dbReference type="EMBL" id="VBSP01000006">
    <property type="protein sequence ID" value="TLQ48922.1"/>
    <property type="molecule type" value="Genomic_DNA"/>
</dbReference>
<evidence type="ECO:0000256" key="4">
    <source>
        <dbReference type="ARBA" id="ARBA00023136"/>
    </source>
</evidence>
<dbReference type="Proteomes" id="UP000306420">
    <property type="component" value="Unassembled WGS sequence"/>
</dbReference>
<dbReference type="OrthoDB" id="1809613at2"/>
<proteinExistence type="predicted"/>
<evidence type="ECO:0000313" key="7">
    <source>
        <dbReference type="Proteomes" id="UP000306420"/>
    </source>
</evidence>
<organism evidence="6 7">
    <name type="scientific">Ruoffia tabacinasalis</name>
    <dbReference type="NCBI Taxonomy" id="87458"/>
    <lineage>
        <taxon>Bacteria</taxon>
        <taxon>Bacillati</taxon>
        <taxon>Bacillota</taxon>
        <taxon>Bacilli</taxon>
        <taxon>Lactobacillales</taxon>
        <taxon>Aerococcaceae</taxon>
        <taxon>Ruoffia</taxon>
    </lineage>
</organism>
<feature type="transmembrane region" description="Helical" evidence="5">
    <location>
        <begin position="116"/>
        <end position="143"/>
    </location>
</feature>
<dbReference type="GO" id="GO:0016020">
    <property type="term" value="C:membrane"/>
    <property type="evidence" value="ECO:0007669"/>
    <property type="project" value="UniProtKB-SubCell"/>
</dbReference>
<comment type="subcellular location">
    <subcellularLocation>
        <location evidence="1">Membrane</location>
        <topology evidence="1">Multi-pass membrane protein</topology>
    </subcellularLocation>
</comment>
<keyword evidence="4 5" id="KW-0472">Membrane</keyword>
<dbReference type="PANTHER" id="PTHR37306">
    <property type="entry name" value="COLICIN V PRODUCTION PROTEIN"/>
    <property type="match status" value="1"/>
</dbReference>
<name>A0A5R9EJ11_9LACT</name>
<evidence type="ECO:0000256" key="5">
    <source>
        <dbReference type="SAM" id="Phobius"/>
    </source>
</evidence>
<dbReference type="InterPro" id="IPR003825">
    <property type="entry name" value="Colicin-V_CvpA"/>
</dbReference>
<dbReference type="Pfam" id="PF02674">
    <property type="entry name" value="Colicin_V"/>
    <property type="match status" value="1"/>
</dbReference>
<evidence type="ECO:0000256" key="3">
    <source>
        <dbReference type="ARBA" id="ARBA00022989"/>
    </source>
</evidence>
<reference evidence="6 7" key="1">
    <citation type="submission" date="2019-05" db="EMBL/GenBank/DDBJ databases">
        <title>The metagenome of a microbial culture collection derived from dairy environment covers the genomic content of the human microbiome.</title>
        <authorList>
            <person name="Roder T."/>
            <person name="Wuthrich D."/>
            <person name="Sattari Z."/>
            <person name="Von Ah U."/>
            <person name="Bar C."/>
            <person name="Ronchi F."/>
            <person name="Macpherson A.J."/>
            <person name="Ganal-Vonarburg S.C."/>
            <person name="Bruggmann R."/>
            <person name="Vergeres G."/>
        </authorList>
    </citation>
    <scope>NUCLEOTIDE SEQUENCE [LARGE SCALE GENOMIC DNA]</scope>
    <source>
        <strain evidence="6 7">FAM 24227</strain>
    </source>
</reference>
<keyword evidence="2 5" id="KW-0812">Transmembrane</keyword>
<feature type="transmembrane region" description="Helical" evidence="5">
    <location>
        <begin position="26"/>
        <end position="43"/>
    </location>
</feature>
<evidence type="ECO:0000313" key="6">
    <source>
        <dbReference type="EMBL" id="TLQ48922.1"/>
    </source>
</evidence>
<dbReference type="AlphaFoldDB" id="A0A5R9EJ11"/>
<feature type="transmembrane region" description="Helical" evidence="5">
    <location>
        <begin position="83"/>
        <end position="104"/>
    </location>
</feature>
<gene>
    <name evidence="6" type="ORF">FEZ33_03275</name>
</gene>
<keyword evidence="3 5" id="KW-1133">Transmembrane helix</keyword>
<sequence length="183" mass="21152">MLTIIILIALLISFYTGYRRGLVLQLIRLVGYIITFVLATRYFQPLSEIVEMLIPFPSVQPDTDLAFYDEATSFFIDEAFYRVITFILIGLIGWVITNFLSLLFTRVMYYDLLNHLNAIGGGVVNVLITYVIVFFFLFVLSLIPIEFIQQQFVDNPIAYQIVSNTPFFSNFAAETWFNFNPFS</sequence>
<evidence type="ECO:0000256" key="1">
    <source>
        <dbReference type="ARBA" id="ARBA00004141"/>
    </source>
</evidence>
<dbReference type="RefSeq" id="WP_138403966.1">
    <property type="nucleotide sequence ID" value="NZ_VBSP01000006.1"/>
</dbReference>
<accession>A0A5R9EJ11</accession>